<name>A0A9I9EAB2_CUCME</name>
<dbReference type="AlphaFoldDB" id="A0A9I9EAB2"/>
<dbReference type="Gramene" id="MELO3C030983.2.1">
    <property type="protein sequence ID" value="MELO3C030983.2.1"/>
    <property type="gene ID" value="MELO3C030983.2"/>
</dbReference>
<feature type="region of interest" description="Disordered" evidence="1">
    <location>
        <begin position="1"/>
        <end position="21"/>
    </location>
</feature>
<reference evidence="2" key="1">
    <citation type="submission" date="2023-03" db="UniProtKB">
        <authorList>
            <consortium name="EnsemblPlants"/>
        </authorList>
    </citation>
    <scope>IDENTIFICATION</scope>
</reference>
<organism evidence="2">
    <name type="scientific">Cucumis melo</name>
    <name type="common">Muskmelon</name>
    <dbReference type="NCBI Taxonomy" id="3656"/>
    <lineage>
        <taxon>Eukaryota</taxon>
        <taxon>Viridiplantae</taxon>
        <taxon>Streptophyta</taxon>
        <taxon>Embryophyta</taxon>
        <taxon>Tracheophyta</taxon>
        <taxon>Spermatophyta</taxon>
        <taxon>Magnoliopsida</taxon>
        <taxon>eudicotyledons</taxon>
        <taxon>Gunneridae</taxon>
        <taxon>Pentapetalae</taxon>
        <taxon>rosids</taxon>
        <taxon>fabids</taxon>
        <taxon>Cucurbitales</taxon>
        <taxon>Cucurbitaceae</taxon>
        <taxon>Benincaseae</taxon>
        <taxon>Cucumis</taxon>
    </lineage>
</organism>
<protein>
    <submittedName>
        <fullName evidence="2">Uncharacterized protein</fullName>
    </submittedName>
</protein>
<evidence type="ECO:0000313" key="2">
    <source>
        <dbReference type="EnsemblPlants" id="MELO3C030983.2.1"/>
    </source>
</evidence>
<feature type="compositionally biased region" description="Polar residues" evidence="1">
    <location>
        <begin position="54"/>
        <end position="66"/>
    </location>
</feature>
<proteinExistence type="predicted"/>
<dbReference type="EnsemblPlants" id="MELO3C030983.2.1">
    <property type="protein sequence ID" value="MELO3C030983.2.1"/>
    <property type="gene ID" value="MELO3C030983.2"/>
</dbReference>
<evidence type="ECO:0000256" key="1">
    <source>
        <dbReference type="SAM" id="MobiDB-lite"/>
    </source>
</evidence>
<accession>A0A9I9EAB2</accession>
<sequence length="73" mass="8085">MTLGLELSSTLRTTKPTNPALIDGIKSPAKHQQEPNKPKTQLFLKLLLPCSFARPSTPNDPMSLNLSKEKQEN</sequence>
<feature type="region of interest" description="Disordered" evidence="1">
    <location>
        <begin position="54"/>
        <end position="73"/>
    </location>
</feature>
<feature type="compositionally biased region" description="Polar residues" evidence="1">
    <location>
        <begin position="7"/>
        <end position="17"/>
    </location>
</feature>